<reference evidence="5 6" key="1">
    <citation type="submission" date="2022-04" db="EMBL/GenBank/DDBJ databases">
        <title>Genome draft of Actinomadura sp. ATCC 31491.</title>
        <authorList>
            <person name="Shi X."/>
            <person name="Du Y."/>
        </authorList>
    </citation>
    <scope>NUCLEOTIDE SEQUENCE [LARGE SCALE GENOMIC DNA]</scope>
    <source>
        <strain evidence="5 6">ATCC 31491</strain>
    </source>
</reference>
<dbReference type="EMBL" id="JAKRKC020000001">
    <property type="protein sequence ID" value="MCK2212419.1"/>
    <property type="molecule type" value="Genomic_DNA"/>
</dbReference>
<dbReference type="SUPFAM" id="SSF142695">
    <property type="entry name" value="RibA-like"/>
    <property type="match status" value="1"/>
</dbReference>
<protein>
    <recommendedName>
        <fullName evidence="4">GTP cyclohydrolase II domain-containing protein</fullName>
    </recommendedName>
</protein>
<dbReference type="PANTHER" id="PTHR21327">
    <property type="entry name" value="GTP CYCLOHYDROLASE II-RELATED"/>
    <property type="match status" value="1"/>
</dbReference>
<evidence type="ECO:0000313" key="5">
    <source>
        <dbReference type="EMBL" id="MCK2212419.1"/>
    </source>
</evidence>
<gene>
    <name evidence="5" type="ORF">MF672_001180</name>
</gene>
<accession>A0ABT0FJB8</accession>
<evidence type="ECO:0000256" key="2">
    <source>
        <dbReference type="ARBA" id="ARBA00022619"/>
    </source>
</evidence>
<dbReference type="PANTHER" id="PTHR21327:SF18">
    <property type="entry name" value="3,4-DIHYDROXY-2-BUTANONE 4-PHOSPHATE SYNTHASE"/>
    <property type="match status" value="1"/>
</dbReference>
<dbReference type="InterPro" id="IPR032677">
    <property type="entry name" value="GTP_cyclohydro_II"/>
</dbReference>
<keyword evidence="3" id="KW-0479">Metal-binding</keyword>
<comment type="pathway">
    <text evidence="1">Cofactor biosynthesis; riboflavin biosynthesis.</text>
</comment>
<organism evidence="5 6">
    <name type="scientific">Actinomadura luzonensis</name>
    <dbReference type="NCBI Taxonomy" id="2805427"/>
    <lineage>
        <taxon>Bacteria</taxon>
        <taxon>Bacillati</taxon>
        <taxon>Actinomycetota</taxon>
        <taxon>Actinomycetes</taxon>
        <taxon>Streptosporangiales</taxon>
        <taxon>Thermomonosporaceae</taxon>
        <taxon>Actinomadura</taxon>
    </lineage>
</organism>
<evidence type="ECO:0000259" key="4">
    <source>
        <dbReference type="Pfam" id="PF00925"/>
    </source>
</evidence>
<keyword evidence="6" id="KW-1185">Reference proteome</keyword>
<dbReference type="RefSeq" id="WP_242377046.1">
    <property type="nucleotide sequence ID" value="NZ_JAKRKC020000001.1"/>
</dbReference>
<evidence type="ECO:0000313" key="6">
    <source>
        <dbReference type="Proteomes" id="UP001317259"/>
    </source>
</evidence>
<dbReference type="Proteomes" id="UP001317259">
    <property type="component" value="Unassembled WGS sequence"/>
</dbReference>
<sequence>MSTPLIRSATMTTRYGDVAIHAIGWPGEQPYVVLRHPAAADHTLLRLQAQCLTSTAFAALMCDCGPQIEAGVRLAATRPGGTLVYLPQEGRGYGLFSKVEILSQMNGGLSLAAAQQAVGRAESRLSYHRVPQIISALALPEPITLLTESTAKVRAVEAAGVPFAGVGGLS</sequence>
<proteinExistence type="predicted"/>
<dbReference type="InterPro" id="IPR036144">
    <property type="entry name" value="RibA-like_sf"/>
</dbReference>
<comment type="caution">
    <text evidence="5">The sequence shown here is derived from an EMBL/GenBank/DDBJ whole genome shotgun (WGS) entry which is preliminary data.</text>
</comment>
<keyword evidence="2" id="KW-0686">Riboflavin biosynthesis</keyword>
<dbReference type="Gene3D" id="3.40.50.10990">
    <property type="entry name" value="GTP cyclohydrolase II"/>
    <property type="match status" value="1"/>
</dbReference>
<dbReference type="Pfam" id="PF00925">
    <property type="entry name" value="GTP_cyclohydro2"/>
    <property type="match status" value="1"/>
</dbReference>
<feature type="domain" description="GTP cyclohydrolase II" evidence="4">
    <location>
        <begin position="8"/>
        <end position="161"/>
    </location>
</feature>
<evidence type="ECO:0000256" key="1">
    <source>
        <dbReference type="ARBA" id="ARBA00005104"/>
    </source>
</evidence>
<name>A0ABT0FJB8_9ACTN</name>
<evidence type="ECO:0000256" key="3">
    <source>
        <dbReference type="ARBA" id="ARBA00022723"/>
    </source>
</evidence>